<reference evidence="6 7" key="1">
    <citation type="submission" date="2018-06" db="EMBL/GenBank/DDBJ databases">
        <authorList>
            <consortium name="Pathogen Informatics"/>
            <person name="Doyle S."/>
        </authorList>
    </citation>
    <scope>NUCLEOTIDE SEQUENCE [LARGE SCALE GENOMIC DNA]</scope>
    <source>
        <strain evidence="6 7">NCTC9601</strain>
    </source>
</reference>
<dbReference type="EMBL" id="UASN01000020">
    <property type="protein sequence ID" value="SPX55519.1"/>
    <property type="molecule type" value="Genomic_DNA"/>
</dbReference>
<evidence type="ECO:0000313" key="7">
    <source>
        <dbReference type="Proteomes" id="UP000251123"/>
    </source>
</evidence>
<gene>
    <name evidence="6" type="primary">lacI_1</name>
    <name evidence="6" type="ORF">NCTC9601_02699</name>
</gene>
<name>A0A2X1QWP6_KLEPN</name>
<evidence type="ECO:0000256" key="4">
    <source>
        <dbReference type="SAM" id="MobiDB-lite"/>
    </source>
</evidence>
<keyword evidence="2" id="KW-0238">DNA-binding</keyword>
<dbReference type="Gene3D" id="3.40.50.2300">
    <property type="match status" value="2"/>
</dbReference>
<evidence type="ECO:0000313" key="6">
    <source>
        <dbReference type="EMBL" id="SPX55519.1"/>
    </source>
</evidence>
<dbReference type="GO" id="GO:0000976">
    <property type="term" value="F:transcription cis-regulatory region binding"/>
    <property type="evidence" value="ECO:0007669"/>
    <property type="project" value="TreeGrafter"/>
</dbReference>
<evidence type="ECO:0000259" key="5">
    <source>
        <dbReference type="Pfam" id="PF13377"/>
    </source>
</evidence>
<dbReference type="PANTHER" id="PTHR30146">
    <property type="entry name" value="LACI-RELATED TRANSCRIPTIONAL REPRESSOR"/>
    <property type="match status" value="1"/>
</dbReference>
<accession>A0A2X1QWP6</accession>
<organism evidence="6 7">
    <name type="scientific">Klebsiella pneumoniae</name>
    <dbReference type="NCBI Taxonomy" id="573"/>
    <lineage>
        <taxon>Bacteria</taxon>
        <taxon>Pseudomonadati</taxon>
        <taxon>Pseudomonadota</taxon>
        <taxon>Gammaproteobacteria</taxon>
        <taxon>Enterobacterales</taxon>
        <taxon>Enterobacteriaceae</taxon>
        <taxon>Klebsiella/Raoultella group</taxon>
        <taxon>Klebsiella</taxon>
        <taxon>Klebsiella pneumoniae complex</taxon>
    </lineage>
</organism>
<keyword evidence="1" id="KW-0805">Transcription regulation</keyword>
<dbReference type="AlphaFoldDB" id="A0A2X1QWP6"/>
<evidence type="ECO:0000256" key="3">
    <source>
        <dbReference type="ARBA" id="ARBA00023163"/>
    </source>
</evidence>
<evidence type="ECO:0000256" key="1">
    <source>
        <dbReference type="ARBA" id="ARBA00023015"/>
    </source>
</evidence>
<dbReference type="InterPro" id="IPR028082">
    <property type="entry name" value="Peripla_BP_I"/>
</dbReference>
<dbReference type="Pfam" id="PF13377">
    <property type="entry name" value="Peripla_BP_3"/>
    <property type="match status" value="1"/>
</dbReference>
<dbReference type="SUPFAM" id="SSF53822">
    <property type="entry name" value="Periplasmic binding protein-like I"/>
    <property type="match status" value="1"/>
</dbReference>
<dbReference type="GO" id="GO:0003700">
    <property type="term" value="F:DNA-binding transcription factor activity"/>
    <property type="evidence" value="ECO:0007669"/>
    <property type="project" value="TreeGrafter"/>
</dbReference>
<evidence type="ECO:0000256" key="2">
    <source>
        <dbReference type="ARBA" id="ARBA00023125"/>
    </source>
</evidence>
<feature type="compositionally biased region" description="Basic and acidic residues" evidence="4">
    <location>
        <begin position="136"/>
        <end position="146"/>
    </location>
</feature>
<protein>
    <submittedName>
        <fullName evidence="6">Lac operon transcriptional repressor</fullName>
    </submittedName>
</protein>
<proteinExistence type="predicted"/>
<dbReference type="InterPro" id="IPR046335">
    <property type="entry name" value="LacI/GalR-like_sensor"/>
</dbReference>
<feature type="domain" description="Transcriptional regulator LacI/GalR-like sensor" evidence="5">
    <location>
        <begin position="68"/>
        <end position="225"/>
    </location>
</feature>
<sequence>MSRWQARLDELRAQHIRGVIVSLPLESATAERLVQDNPDMACLFLDVSPEADVCCVRFDHRDGCGACVRHLWELGHRECGLLADRKSSVSARLRLASWREALHSLNIARSTTVVWRLERRQQLAENFRAPPPAAADQRHSGGKRSDGAGVLSALAQLNRSGSQAVSVTGYDDTADSLYFQPPLTTVAQDFDLLGKRAVERLIALMAAPQLRIRELLPTRLIVRQSAWPVAAAEDRQQTLAQLKALVEKL</sequence>
<feature type="region of interest" description="Disordered" evidence="4">
    <location>
        <begin position="126"/>
        <end position="146"/>
    </location>
</feature>
<keyword evidence="3" id="KW-0804">Transcription</keyword>
<dbReference type="PANTHER" id="PTHR30146:SF153">
    <property type="entry name" value="LACTOSE OPERON REPRESSOR"/>
    <property type="match status" value="1"/>
</dbReference>
<dbReference type="Proteomes" id="UP000251123">
    <property type="component" value="Unassembled WGS sequence"/>
</dbReference>